<dbReference type="PANTHER" id="PTHR45779:SF7">
    <property type="entry name" value="PEPTIDYLPROLYL ISOMERASE"/>
    <property type="match status" value="1"/>
</dbReference>
<dbReference type="Pfam" id="PF01346">
    <property type="entry name" value="FKBP_N"/>
    <property type="match status" value="1"/>
</dbReference>
<keyword evidence="3 4" id="KW-0413">Isomerase</keyword>
<comment type="catalytic activity">
    <reaction evidence="1 4 5">
        <text>[protein]-peptidylproline (omega=180) = [protein]-peptidylproline (omega=0)</text>
        <dbReference type="Rhea" id="RHEA:16237"/>
        <dbReference type="Rhea" id="RHEA-COMP:10747"/>
        <dbReference type="Rhea" id="RHEA-COMP:10748"/>
        <dbReference type="ChEBI" id="CHEBI:83833"/>
        <dbReference type="ChEBI" id="CHEBI:83834"/>
        <dbReference type="EC" id="5.2.1.8"/>
    </reaction>
</comment>
<dbReference type="InterPro" id="IPR001179">
    <property type="entry name" value="PPIase_FKBP_dom"/>
</dbReference>
<evidence type="ECO:0000313" key="9">
    <source>
        <dbReference type="Proteomes" id="UP001324634"/>
    </source>
</evidence>
<keyword evidence="2 4" id="KW-0697">Rotamase</keyword>
<dbReference type="RefSeq" id="WP_321398441.1">
    <property type="nucleotide sequence ID" value="NZ_CP139487.1"/>
</dbReference>
<gene>
    <name evidence="8" type="ORF">SOO65_06190</name>
</gene>
<evidence type="ECO:0000256" key="4">
    <source>
        <dbReference type="PROSITE-ProRule" id="PRU00277"/>
    </source>
</evidence>
<dbReference type="KEGG" id="psti:SOO65_06190"/>
<dbReference type="Gene3D" id="1.10.287.460">
    <property type="entry name" value="Peptidyl-prolyl cis-trans isomerase, FKBP-type, N-terminal domain"/>
    <property type="match status" value="1"/>
</dbReference>
<dbReference type="EMBL" id="CP139487">
    <property type="protein sequence ID" value="WPU66332.1"/>
    <property type="molecule type" value="Genomic_DNA"/>
</dbReference>
<evidence type="ECO:0000256" key="6">
    <source>
        <dbReference type="SAM" id="SignalP"/>
    </source>
</evidence>
<dbReference type="AlphaFoldDB" id="A0AAX4HSU4"/>
<reference evidence="8 9" key="1">
    <citation type="submission" date="2023-11" db="EMBL/GenBank/DDBJ databases">
        <title>Peredibacter starrii A3.12.</title>
        <authorList>
            <person name="Mitchell R.J."/>
        </authorList>
    </citation>
    <scope>NUCLEOTIDE SEQUENCE [LARGE SCALE GENOMIC DNA]</scope>
    <source>
        <strain evidence="8 9">A3.12</strain>
    </source>
</reference>
<dbReference type="InterPro" id="IPR000774">
    <property type="entry name" value="PPIase_FKBP_N"/>
</dbReference>
<protein>
    <recommendedName>
        <fullName evidence="5">Peptidyl-prolyl cis-trans isomerase</fullName>
        <ecNumber evidence="5">5.2.1.8</ecNumber>
    </recommendedName>
</protein>
<dbReference type="PROSITE" id="PS51257">
    <property type="entry name" value="PROKAR_LIPOPROTEIN"/>
    <property type="match status" value="1"/>
</dbReference>
<evidence type="ECO:0000259" key="7">
    <source>
        <dbReference type="PROSITE" id="PS50059"/>
    </source>
</evidence>
<dbReference type="GO" id="GO:0006457">
    <property type="term" value="P:protein folding"/>
    <property type="evidence" value="ECO:0007669"/>
    <property type="project" value="InterPro"/>
</dbReference>
<evidence type="ECO:0000256" key="1">
    <source>
        <dbReference type="ARBA" id="ARBA00000971"/>
    </source>
</evidence>
<keyword evidence="9" id="KW-1185">Reference proteome</keyword>
<feature type="signal peptide" evidence="6">
    <location>
        <begin position="1"/>
        <end position="18"/>
    </location>
</feature>
<evidence type="ECO:0000256" key="2">
    <source>
        <dbReference type="ARBA" id="ARBA00023110"/>
    </source>
</evidence>
<name>A0AAX4HSU4_9BACT</name>
<feature type="chain" id="PRO_5043388222" description="Peptidyl-prolyl cis-trans isomerase" evidence="6">
    <location>
        <begin position="19"/>
        <end position="243"/>
    </location>
</feature>
<accession>A0AAX4HSU4</accession>
<dbReference type="InterPro" id="IPR036944">
    <property type="entry name" value="PPIase_FKBP_N_sf"/>
</dbReference>
<dbReference type="Gene3D" id="3.10.50.40">
    <property type="match status" value="1"/>
</dbReference>
<evidence type="ECO:0000256" key="5">
    <source>
        <dbReference type="RuleBase" id="RU003915"/>
    </source>
</evidence>
<comment type="similarity">
    <text evidence="5">Belongs to the FKBP-type PPIase family.</text>
</comment>
<sequence>MKNTWVLLSLLVSVLVLSACSKNDPKKISLESEDDKTFYAMGYMLGGNLQRLSLSDKELAALYKGVAMAAKNEKSEVDMAVYQNRIQEVFKARMDKVAAKEKEAGKAFIEKFIKDEGATKTESGLAYKVIKEGTGATPTAEDVVEVHYHGTLADGTVFDSSVERGKTISFPLNRVIKGWTEGLQTMKEGGKTKFVIPSDLAYGEAGAPPKIPGGATLVFEVELFKVTKAADANKPAAPAPKKK</sequence>
<dbReference type="FunFam" id="3.10.50.40:FF:000006">
    <property type="entry name" value="Peptidyl-prolyl cis-trans isomerase"/>
    <property type="match status" value="1"/>
</dbReference>
<dbReference type="InterPro" id="IPR044609">
    <property type="entry name" value="FKBP2/11"/>
</dbReference>
<evidence type="ECO:0000313" key="8">
    <source>
        <dbReference type="EMBL" id="WPU66332.1"/>
    </source>
</evidence>
<dbReference type="PROSITE" id="PS50059">
    <property type="entry name" value="FKBP_PPIASE"/>
    <property type="match status" value="1"/>
</dbReference>
<dbReference type="Pfam" id="PF00254">
    <property type="entry name" value="FKBP_C"/>
    <property type="match status" value="1"/>
</dbReference>
<dbReference type="SUPFAM" id="SSF54534">
    <property type="entry name" value="FKBP-like"/>
    <property type="match status" value="1"/>
</dbReference>
<keyword evidence="6" id="KW-0732">Signal</keyword>
<feature type="domain" description="PPIase FKBP-type" evidence="7">
    <location>
        <begin position="141"/>
        <end position="227"/>
    </location>
</feature>
<dbReference type="GO" id="GO:0003755">
    <property type="term" value="F:peptidyl-prolyl cis-trans isomerase activity"/>
    <property type="evidence" value="ECO:0007669"/>
    <property type="project" value="UniProtKB-UniRule"/>
</dbReference>
<dbReference type="InterPro" id="IPR046357">
    <property type="entry name" value="PPIase_dom_sf"/>
</dbReference>
<organism evidence="8 9">
    <name type="scientific">Peredibacter starrii</name>
    <dbReference type="NCBI Taxonomy" id="28202"/>
    <lineage>
        <taxon>Bacteria</taxon>
        <taxon>Pseudomonadati</taxon>
        <taxon>Bdellovibrionota</taxon>
        <taxon>Bacteriovoracia</taxon>
        <taxon>Bacteriovoracales</taxon>
        <taxon>Bacteriovoracaceae</taxon>
        <taxon>Peredibacter</taxon>
    </lineage>
</organism>
<dbReference type="PANTHER" id="PTHR45779">
    <property type="entry name" value="PEPTIDYLPROLYL ISOMERASE"/>
    <property type="match status" value="1"/>
</dbReference>
<dbReference type="EC" id="5.2.1.8" evidence="5"/>
<proteinExistence type="inferred from homology"/>
<evidence type="ECO:0000256" key="3">
    <source>
        <dbReference type="ARBA" id="ARBA00023235"/>
    </source>
</evidence>
<dbReference type="Proteomes" id="UP001324634">
    <property type="component" value="Chromosome"/>
</dbReference>